<evidence type="ECO:0000313" key="4">
    <source>
        <dbReference type="Proteomes" id="UP000246702"/>
    </source>
</evidence>
<keyword evidence="4" id="KW-1185">Reference proteome</keyword>
<feature type="region of interest" description="Disordered" evidence="1">
    <location>
        <begin position="89"/>
        <end position="120"/>
    </location>
</feature>
<keyword evidence="2" id="KW-0812">Transmembrane</keyword>
<proteinExistence type="predicted"/>
<accession>A0A317VZS8</accession>
<dbReference type="EMBL" id="MSFK01000024">
    <property type="protein sequence ID" value="PWY78467.1"/>
    <property type="molecule type" value="Genomic_DNA"/>
</dbReference>
<reference evidence="3 4" key="1">
    <citation type="submission" date="2016-12" db="EMBL/GenBank/DDBJ databases">
        <title>The genomes of Aspergillus section Nigri reveals drivers in fungal speciation.</title>
        <authorList>
            <consortium name="DOE Joint Genome Institute"/>
            <person name="Vesth T.C."/>
            <person name="Nybo J."/>
            <person name="Theobald S."/>
            <person name="Brandl J."/>
            <person name="Frisvad J.C."/>
            <person name="Nielsen K.F."/>
            <person name="Lyhne E.K."/>
            <person name="Kogle M.E."/>
            <person name="Kuo A."/>
            <person name="Riley R."/>
            <person name="Clum A."/>
            <person name="Nolan M."/>
            <person name="Lipzen A."/>
            <person name="Salamov A."/>
            <person name="Henrissat B."/>
            <person name="Wiebenga A."/>
            <person name="De Vries R.P."/>
            <person name="Grigoriev I.V."/>
            <person name="Mortensen U.H."/>
            <person name="Andersen M.R."/>
            <person name="Baker S.E."/>
        </authorList>
    </citation>
    <scope>NUCLEOTIDE SEQUENCE [LARGE SCALE GENOMIC DNA]</scope>
    <source>
        <strain evidence="3 4">CBS 115572</strain>
    </source>
</reference>
<protein>
    <submittedName>
        <fullName evidence="3">Uncharacterized protein</fullName>
    </submittedName>
</protein>
<keyword evidence="2" id="KW-1133">Transmembrane helix</keyword>
<dbReference type="AlphaFoldDB" id="A0A317VZS8"/>
<name>A0A317VZS8_9EURO</name>
<feature type="transmembrane region" description="Helical" evidence="2">
    <location>
        <begin position="12"/>
        <end position="30"/>
    </location>
</feature>
<comment type="caution">
    <text evidence="3">The sequence shown here is derived from an EMBL/GenBank/DDBJ whole genome shotgun (WGS) entry which is preliminary data.</text>
</comment>
<organism evidence="3 4">
    <name type="scientific">Aspergillus sclerotioniger CBS 115572</name>
    <dbReference type="NCBI Taxonomy" id="1450535"/>
    <lineage>
        <taxon>Eukaryota</taxon>
        <taxon>Fungi</taxon>
        <taxon>Dikarya</taxon>
        <taxon>Ascomycota</taxon>
        <taxon>Pezizomycotina</taxon>
        <taxon>Eurotiomycetes</taxon>
        <taxon>Eurotiomycetidae</taxon>
        <taxon>Eurotiales</taxon>
        <taxon>Aspergillaceae</taxon>
        <taxon>Aspergillus</taxon>
        <taxon>Aspergillus subgen. Circumdati</taxon>
    </lineage>
</organism>
<dbReference type="RefSeq" id="XP_025464776.1">
    <property type="nucleotide sequence ID" value="XM_025605954.1"/>
</dbReference>
<sequence>MVVCAIGFGFSVYLYYTLLYCCVCFTPQLIRSQHTARGWGSSTDHDLPCTYHHLLTQNLDLAPRQNTEYKSYSKCVWVCALSQTYSAGLHRSKQTATSPDDGYWGAPRRGQMELTHPRAD</sequence>
<dbReference type="Proteomes" id="UP000246702">
    <property type="component" value="Unassembled WGS sequence"/>
</dbReference>
<gene>
    <name evidence="3" type="ORF">BO94DRAFT_178235</name>
</gene>
<evidence type="ECO:0000256" key="1">
    <source>
        <dbReference type="SAM" id="MobiDB-lite"/>
    </source>
</evidence>
<keyword evidence="2" id="KW-0472">Membrane</keyword>
<evidence type="ECO:0000256" key="2">
    <source>
        <dbReference type="SAM" id="Phobius"/>
    </source>
</evidence>
<dbReference type="GeneID" id="37108097"/>
<evidence type="ECO:0000313" key="3">
    <source>
        <dbReference type="EMBL" id="PWY78467.1"/>
    </source>
</evidence>